<organism evidence="12 13">
    <name type="scientific">Anaerocolumna jejuensis DSM 15929</name>
    <dbReference type="NCBI Taxonomy" id="1121322"/>
    <lineage>
        <taxon>Bacteria</taxon>
        <taxon>Bacillati</taxon>
        <taxon>Bacillota</taxon>
        <taxon>Clostridia</taxon>
        <taxon>Lachnospirales</taxon>
        <taxon>Lachnospiraceae</taxon>
        <taxon>Anaerocolumna</taxon>
    </lineage>
</organism>
<accession>A0A1M6QAE0</accession>
<keyword evidence="2 12" id="KW-0436">Ligase</keyword>
<keyword evidence="5" id="KW-0692">RNA repair</keyword>
<evidence type="ECO:0000256" key="11">
    <source>
        <dbReference type="PIRSR" id="PIRSR601233-3"/>
    </source>
</evidence>
<dbReference type="Proteomes" id="UP000184386">
    <property type="component" value="Unassembled WGS sequence"/>
</dbReference>
<feature type="binding site" evidence="10">
    <location>
        <position position="305"/>
    </location>
    <ligand>
        <name>GMP</name>
        <dbReference type="ChEBI" id="CHEBI:58115"/>
    </ligand>
</feature>
<dbReference type="EC" id="6.5.1.8" evidence="1"/>
<evidence type="ECO:0000256" key="4">
    <source>
        <dbReference type="ARBA" id="ARBA00022741"/>
    </source>
</evidence>
<dbReference type="GO" id="GO:0030145">
    <property type="term" value="F:manganese ion binding"/>
    <property type="evidence" value="ECO:0007669"/>
    <property type="project" value="TreeGrafter"/>
</dbReference>
<reference evidence="12 13" key="1">
    <citation type="submission" date="2016-11" db="EMBL/GenBank/DDBJ databases">
        <authorList>
            <person name="Jaros S."/>
            <person name="Januszkiewicz K."/>
            <person name="Wedrychowicz H."/>
        </authorList>
    </citation>
    <scope>NUCLEOTIDE SEQUENCE [LARGE SCALE GENOMIC DNA]</scope>
    <source>
        <strain evidence="12 13">DSM 15929</strain>
    </source>
</reference>
<feature type="binding site" evidence="11">
    <location>
        <position position="72"/>
    </location>
    <ligand>
        <name>Mn(2+)</name>
        <dbReference type="ChEBI" id="CHEBI:29035"/>
        <label>1</label>
    </ligand>
</feature>
<feature type="binding site" evidence="11">
    <location>
        <position position="145"/>
    </location>
    <ligand>
        <name>Mn(2+)</name>
        <dbReference type="ChEBI" id="CHEBI:29035"/>
        <label>1</label>
    </ligand>
</feature>
<evidence type="ECO:0000256" key="5">
    <source>
        <dbReference type="ARBA" id="ARBA00022800"/>
    </source>
</evidence>
<sequence>MIELKGKHNTAKVFTDNIEQAAISQILNLLNQEFVCGSQIRIMPDTHAGAGCTIGTTMTLKDKAVPNLVGVDIGCGMETVLLKDSHVELQKLDTVIHKYIPAGFDVRDTPHSYMNEIDLTQMRCAGHVNLNRAELSMGTLGGGNHFIELDRDDNGRFYLVVHSGSRNLGKQVAEYYQKAAAKDLEKRRNDSSRLIVELKAQGRETEIETELQKLKFLKLDKNLAFVEGHMFEDYIHDMKITQHYAMLNRKAIVREIVKQMKFKVEDSFTTIHNFIETDSMILRKGAISAKTGEQVLIPMNMRDGSLICIGKGNPDWNQSAPHGAGRLMSRSAAKESITLSQFKESMEGIYSSTINKSTIDESPFAYKPMDEIIANIADTVEIVKIIKPVYNFKAAE</sequence>
<dbReference type="STRING" id="1121322.SAMN02745136_01929"/>
<dbReference type="GO" id="GO:0005525">
    <property type="term" value="F:GTP binding"/>
    <property type="evidence" value="ECO:0007669"/>
    <property type="project" value="UniProtKB-KW"/>
</dbReference>
<dbReference type="PANTHER" id="PTHR43749">
    <property type="entry name" value="RNA-SPLICING LIGASE RTCB"/>
    <property type="match status" value="1"/>
</dbReference>
<gene>
    <name evidence="12" type="ORF">SAMN02745136_01929</name>
</gene>
<evidence type="ECO:0000256" key="9">
    <source>
        <dbReference type="PIRSR" id="PIRSR601233-1"/>
    </source>
</evidence>
<dbReference type="PANTHER" id="PTHR43749:SF2">
    <property type="entry name" value="RNA-SPLICING LIGASE RTCB"/>
    <property type="match status" value="1"/>
</dbReference>
<evidence type="ECO:0000256" key="1">
    <source>
        <dbReference type="ARBA" id="ARBA00012726"/>
    </source>
</evidence>
<dbReference type="InterPro" id="IPR052915">
    <property type="entry name" value="RtcB-like"/>
</dbReference>
<evidence type="ECO:0000313" key="12">
    <source>
        <dbReference type="EMBL" id="SHK17053.1"/>
    </source>
</evidence>
<feature type="binding site" evidence="10">
    <location>
        <begin position="322"/>
        <end position="325"/>
    </location>
    <ligand>
        <name>GMP</name>
        <dbReference type="ChEBI" id="CHEBI:58115"/>
    </ligand>
</feature>
<feature type="binding site" evidence="10">
    <location>
        <begin position="144"/>
        <end position="148"/>
    </location>
    <ligand>
        <name>GMP</name>
        <dbReference type="ChEBI" id="CHEBI:58115"/>
    </ligand>
</feature>
<feature type="binding site" evidence="10">
    <location>
        <begin position="298"/>
        <end position="301"/>
    </location>
    <ligand>
        <name>GMP</name>
        <dbReference type="ChEBI" id="CHEBI:58115"/>
    </ligand>
</feature>
<keyword evidence="3 11" id="KW-0479">Metal-binding</keyword>
<dbReference type="GO" id="GO:0170057">
    <property type="term" value="F:RNA ligase (GTP) activity"/>
    <property type="evidence" value="ECO:0007669"/>
    <property type="project" value="UniProtKB-EC"/>
</dbReference>
<keyword evidence="4 10" id="KW-0547">Nucleotide-binding</keyword>
<dbReference type="RefSeq" id="WP_073275184.1">
    <property type="nucleotide sequence ID" value="NZ_FRAC01000009.1"/>
</dbReference>
<evidence type="ECO:0000256" key="6">
    <source>
        <dbReference type="ARBA" id="ARBA00023134"/>
    </source>
</evidence>
<comment type="cofactor">
    <cofactor evidence="11">
        <name>Mn(2+)</name>
        <dbReference type="ChEBI" id="CHEBI:29035"/>
    </cofactor>
    <text evidence="11">Binds 2 manganese ions per subunit.</text>
</comment>
<feature type="active site" description="GMP-histidine intermediate" evidence="9">
    <location>
        <position position="322"/>
    </location>
</feature>
<dbReference type="GO" id="GO:0003909">
    <property type="term" value="F:DNA ligase activity"/>
    <property type="evidence" value="ECO:0007669"/>
    <property type="project" value="TreeGrafter"/>
</dbReference>
<dbReference type="AlphaFoldDB" id="A0A1M6QAE0"/>
<evidence type="ECO:0000256" key="8">
    <source>
        <dbReference type="ARBA" id="ARBA00047746"/>
    </source>
</evidence>
<keyword evidence="7 11" id="KW-0464">Manganese</keyword>
<dbReference type="OrthoDB" id="9802323at2"/>
<protein>
    <recommendedName>
        <fullName evidence="1">3'-phosphate/5'-hydroxy nucleic acid ligase</fullName>
        <ecNumber evidence="1">6.5.1.8</ecNumber>
    </recommendedName>
</protein>
<keyword evidence="6 10" id="KW-0342">GTP-binding</keyword>
<evidence type="ECO:0000256" key="2">
    <source>
        <dbReference type="ARBA" id="ARBA00022598"/>
    </source>
</evidence>
<dbReference type="InterPro" id="IPR001233">
    <property type="entry name" value="RtcB"/>
</dbReference>
<dbReference type="GO" id="GO:0042245">
    <property type="term" value="P:RNA repair"/>
    <property type="evidence" value="ECO:0007669"/>
    <property type="project" value="UniProtKB-KW"/>
</dbReference>
<evidence type="ECO:0000313" key="13">
    <source>
        <dbReference type="Proteomes" id="UP000184386"/>
    </source>
</evidence>
<dbReference type="GO" id="GO:0006396">
    <property type="term" value="P:RNA processing"/>
    <property type="evidence" value="ECO:0007669"/>
    <property type="project" value="InterPro"/>
</dbReference>
<keyword evidence="13" id="KW-1185">Reference proteome</keyword>
<dbReference type="InterPro" id="IPR036025">
    <property type="entry name" value="RtcB-like_sf"/>
</dbReference>
<dbReference type="SUPFAM" id="SSF103365">
    <property type="entry name" value="Hypothetical protein PH1602"/>
    <property type="match status" value="1"/>
</dbReference>
<feature type="binding site" evidence="11">
    <location>
        <position position="162"/>
    </location>
    <ligand>
        <name>Mn(2+)</name>
        <dbReference type="ChEBI" id="CHEBI:29035"/>
        <label>2</label>
    </ligand>
</feature>
<evidence type="ECO:0000256" key="3">
    <source>
        <dbReference type="ARBA" id="ARBA00022723"/>
    </source>
</evidence>
<evidence type="ECO:0000256" key="7">
    <source>
        <dbReference type="ARBA" id="ARBA00023211"/>
    </source>
</evidence>
<comment type="catalytic activity">
    <reaction evidence="8">
        <text>a 3'-end 3'-phospho-ribonucleotide-RNA + a 5'-end dephospho-ribonucleoside-RNA + GTP = a ribonucleotidyl-ribonucleotide-RNA + GMP + diphosphate</text>
        <dbReference type="Rhea" id="RHEA:68076"/>
        <dbReference type="Rhea" id="RHEA-COMP:10463"/>
        <dbReference type="Rhea" id="RHEA-COMP:13936"/>
        <dbReference type="Rhea" id="RHEA-COMP:17355"/>
        <dbReference type="ChEBI" id="CHEBI:33019"/>
        <dbReference type="ChEBI" id="CHEBI:37565"/>
        <dbReference type="ChEBI" id="CHEBI:58115"/>
        <dbReference type="ChEBI" id="CHEBI:83062"/>
        <dbReference type="ChEBI" id="CHEBI:138284"/>
        <dbReference type="ChEBI" id="CHEBI:173118"/>
        <dbReference type="EC" id="6.5.1.8"/>
    </reaction>
</comment>
<proteinExistence type="predicted"/>
<dbReference type="Pfam" id="PF01139">
    <property type="entry name" value="RtcB"/>
    <property type="match status" value="1"/>
</dbReference>
<evidence type="ECO:0000256" key="10">
    <source>
        <dbReference type="PIRSR" id="PIRSR601233-2"/>
    </source>
</evidence>
<dbReference type="Gene3D" id="3.90.1860.10">
    <property type="entry name" value="tRNA-splicing ligase RtcB"/>
    <property type="match status" value="1"/>
</dbReference>
<name>A0A1M6QAE0_9FIRM</name>
<dbReference type="EMBL" id="FRAC01000009">
    <property type="protein sequence ID" value="SHK17053.1"/>
    <property type="molecule type" value="Genomic_DNA"/>
</dbReference>
<dbReference type="GO" id="GO:0006281">
    <property type="term" value="P:DNA repair"/>
    <property type="evidence" value="ECO:0007669"/>
    <property type="project" value="TreeGrafter"/>
</dbReference>